<dbReference type="InterPro" id="IPR003607">
    <property type="entry name" value="HD/PDEase_dom"/>
</dbReference>
<dbReference type="Proteomes" id="UP000281261">
    <property type="component" value="Unassembled WGS sequence"/>
</dbReference>
<evidence type="ECO:0000259" key="2">
    <source>
        <dbReference type="PROSITE" id="PS51831"/>
    </source>
</evidence>
<dbReference type="EMBL" id="QMNG01000111">
    <property type="protein sequence ID" value="RLC35857.1"/>
    <property type="molecule type" value="Genomic_DNA"/>
</dbReference>
<evidence type="ECO:0000256" key="1">
    <source>
        <dbReference type="ARBA" id="ARBA00022801"/>
    </source>
</evidence>
<dbReference type="PANTHER" id="PTHR35795:SF1">
    <property type="entry name" value="BIS(5'-NUCLEOSYL)-TETRAPHOSPHATASE, SYMMETRICAL"/>
    <property type="match status" value="1"/>
</dbReference>
<dbReference type="Gene3D" id="1.10.3210.10">
    <property type="entry name" value="Hypothetical protein af1432"/>
    <property type="match status" value="1"/>
</dbReference>
<dbReference type="GO" id="GO:0016793">
    <property type="term" value="F:triphosphoric monoester hydrolase activity"/>
    <property type="evidence" value="ECO:0007669"/>
    <property type="project" value="InterPro"/>
</dbReference>
<dbReference type="InterPro" id="IPR006261">
    <property type="entry name" value="dGTPase"/>
</dbReference>
<dbReference type="InterPro" id="IPR006674">
    <property type="entry name" value="HD_domain"/>
</dbReference>
<dbReference type="PROSITE" id="PS51831">
    <property type="entry name" value="HD"/>
    <property type="match status" value="1"/>
</dbReference>
<dbReference type="SMART" id="SM00471">
    <property type="entry name" value="HDc"/>
    <property type="match status" value="1"/>
</dbReference>
<dbReference type="PANTHER" id="PTHR35795">
    <property type="entry name" value="SLR1885 PROTEIN"/>
    <property type="match status" value="1"/>
</dbReference>
<name>A0A420ZAZ0_UNCK3</name>
<dbReference type="CDD" id="cd00077">
    <property type="entry name" value="HDc"/>
    <property type="match status" value="1"/>
</dbReference>
<dbReference type="InterPro" id="IPR051094">
    <property type="entry name" value="Diverse_Catalytic_Enzymes"/>
</dbReference>
<comment type="caution">
    <text evidence="3">The sequence shown here is derived from an EMBL/GenBank/DDBJ whole genome shotgun (WGS) entry which is preliminary data.</text>
</comment>
<proteinExistence type="predicted"/>
<dbReference type="NCBIfam" id="TIGR01353">
    <property type="entry name" value="dGTP_triPase"/>
    <property type="match status" value="1"/>
</dbReference>
<dbReference type="Pfam" id="PF01966">
    <property type="entry name" value="HD"/>
    <property type="match status" value="1"/>
</dbReference>
<organism evidence="3 4">
    <name type="scientific">candidate division Kazan bacterium</name>
    <dbReference type="NCBI Taxonomy" id="2202143"/>
    <lineage>
        <taxon>Bacteria</taxon>
        <taxon>Bacteria division Kazan-3B-28</taxon>
    </lineage>
</organism>
<evidence type="ECO:0000313" key="3">
    <source>
        <dbReference type="EMBL" id="RLC35857.1"/>
    </source>
</evidence>
<feature type="non-terminal residue" evidence="3">
    <location>
        <position position="345"/>
    </location>
</feature>
<dbReference type="SUPFAM" id="SSF109604">
    <property type="entry name" value="HD-domain/PDEase-like"/>
    <property type="match status" value="1"/>
</dbReference>
<reference evidence="3 4" key="1">
    <citation type="submission" date="2018-06" db="EMBL/GenBank/DDBJ databases">
        <title>Extensive metabolic versatility and redundancy in microbially diverse, dynamic hydrothermal sediments.</title>
        <authorList>
            <person name="Dombrowski N."/>
            <person name="Teske A."/>
            <person name="Baker B.J."/>
        </authorList>
    </citation>
    <scope>NUCLEOTIDE SEQUENCE [LARGE SCALE GENOMIC DNA]</scope>
    <source>
        <strain evidence="3">B79_G16</strain>
    </source>
</reference>
<accession>A0A420ZAZ0</accession>
<keyword evidence="1" id="KW-0378">Hydrolase</keyword>
<dbReference type="AlphaFoldDB" id="A0A420ZAZ0"/>
<evidence type="ECO:0000313" key="4">
    <source>
        <dbReference type="Proteomes" id="UP000281261"/>
    </source>
</evidence>
<protein>
    <recommendedName>
        <fullName evidence="2">HD domain-containing protein</fullName>
    </recommendedName>
</protein>
<sequence>MNKKVAYSLSAPIEYCKREYKELFGPGPYRSEFQRDRDRILYSKQFRRLSGKTQVFLTASHDHIRTRLTHTLEVAQIARVTAKYMGLDESLAEAIALAHDAGHTPFGHAGENALSLIMSGCDELAPFQKKMKERDKGFKHNLQGLRVLCDLEVLRGKHTGLNLTNYTLWGIRNHTEIEWKPCRYVDTTRNSCYLKKHKPKKCTQERRQCVAFYNKYQKYVTKANSDDEAWSFEADVVRFADEIAQRHHDIEDAIFMGTIMKDELIERIELLLSDHMDTNDKKILSSLKKTNNTSLFLPLASTLIVGFLNKQLIKNSIDNLNNLIRELGIKKRRDFVGIYPRLKRE</sequence>
<gene>
    <name evidence="3" type="ORF">DRH29_05650</name>
</gene>
<feature type="domain" description="HD" evidence="2">
    <location>
        <begin position="67"/>
        <end position="194"/>
    </location>
</feature>